<dbReference type="InterPro" id="IPR028098">
    <property type="entry name" value="Glyco_trans_4-like_N"/>
</dbReference>
<feature type="compositionally biased region" description="Basic and acidic residues" evidence="1">
    <location>
        <begin position="372"/>
        <end position="381"/>
    </location>
</feature>
<dbReference type="AlphaFoldDB" id="A0A2I9CW53"/>
<dbReference type="EMBL" id="BFAG01000008">
    <property type="protein sequence ID" value="GBF06219.1"/>
    <property type="molecule type" value="Genomic_DNA"/>
</dbReference>
<dbReference type="PANTHER" id="PTHR12526:SF630">
    <property type="entry name" value="GLYCOSYLTRANSFERASE"/>
    <property type="match status" value="1"/>
</dbReference>
<dbReference type="OrthoDB" id="9762705at2"/>
<feature type="domain" description="Glycosyl transferase family 1" evidence="2">
    <location>
        <begin position="194"/>
        <end position="349"/>
    </location>
</feature>
<proteinExistence type="predicted"/>
<evidence type="ECO:0000259" key="3">
    <source>
        <dbReference type="Pfam" id="PF13439"/>
    </source>
</evidence>
<evidence type="ECO:0000256" key="1">
    <source>
        <dbReference type="SAM" id="MobiDB-lite"/>
    </source>
</evidence>
<feature type="region of interest" description="Disordered" evidence="1">
    <location>
        <begin position="372"/>
        <end position="391"/>
    </location>
</feature>
<dbReference type="Proteomes" id="UP000236569">
    <property type="component" value="Unassembled WGS sequence"/>
</dbReference>
<dbReference type="GO" id="GO:0016757">
    <property type="term" value="F:glycosyltransferase activity"/>
    <property type="evidence" value="ECO:0007669"/>
    <property type="project" value="InterPro"/>
</dbReference>
<protein>
    <submittedName>
        <fullName evidence="4">Group 1 glycosyl transferase</fullName>
    </submittedName>
</protein>
<dbReference type="SUPFAM" id="SSF53756">
    <property type="entry name" value="UDP-Glycosyltransferase/glycogen phosphorylase"/>
    <property type="match status" value="1"/>
</dbReference>
<reference evidence="5" key="1">
    <citation type="submission" date="2018-01" db="EMBL/GenBank/DDBJ databases">
        <title>Draft Genome Sequence of the Radioresistant Bacterium Deinococcus aerius TR0125, Isolated from the Higher Atmosphere above Japan.</title>
        <authorList>
            <person name="Satoh K."/>
            <person name="Arai H."/>
            <person name="Sanzen T."/>
            <person name="Kawaguchi Y."/>
            <person name="Hayashi H."/>
            <person name="Yokobori S."/>
            <person name="Yamagishi A."/>
            <person name="Oono Y."/>
            <person name="Narumi I."/>
        </authorList>
    </citation>
    <scope>NUCLEOTIDE SEQUENCE [LARGE SCALE GENOMIC DNA]</scope>
    <source>
        <strain evidence="5">TR0125</strain>
    </source>
</reference>
<accession>A0A2I9CW53</accession>
<dbReference type="CDD" id="cd03820">
    <property type="entry name" value="GT4_AmsD-like"/>
    <property type="match status" value="1"/>
</dbReference>
<dbReference type="Pfam" id="PF00534">
    <property type="entry name" value="Glycos_transf_1"/>
    <property type="match status" value="1"/>
</dbReference>
<keyword evidence="4" id="KW-0808">Transferase</keyword>
<dbReference type="Pfam" id="PF13439">
    <property type="entry name" value="Glyco_transf_4"/>
    <property type="match status" value="1"/>
</dbReference>
<keyword evidence="5" id="KW-1185">Reference proteome</keyword>
<name>A0A2I9CW53_9DEIO</name>
<dbReference type="Gene3D" id="3.40.50.2000">
    <property type="entry name" value="Glycogen Phosphorylase B"/>
    <property type="match status" value="2"/>
</dbReference>
<feature type="domain" description="Glycosyltransferase subfamily 4-like N-terminal" evidence="3">
    <location>
        <begin position="22"/>
        <end position="182"/>
    </location>
</feature>
<dbReference type="PANTHER" id="PTHR12526">
    <property type="entry name" value="GLYCOSYLTRANSFERASE"/>
    <property type="match status" value="1"/>
</dbReference>
<gene>
    <name evidence="4" type="ORF">DAERI_080010</name>
</gene>
<evidence type="ECO:0000313" key="5">
    <source>
        <dbReference type="Proteomes" id="UP000236569"/>
    </source>
</evidence>
<comment type="caution">
    <text evidence="4">The sequence shown here is derived from an EMBL/GenBank/DDBJ whole genome shotgun (WGS) entry which is preliminary data.</text>
</comment>
<dbReference type="RefSeq" id="WP_103129779.1">
    <property type="nucleotide sequence ID" value="NZ_BFAG01000008.1"/>
</dbReference>
<sequence>MSNSMTTRPLHISFVIYTLETFGGAERATTLVANALAGRGHRVTIVTLWGRESRFPLHPGVHLHALQPTAGSFKRRYLADVLGLRAYFRGHTPDVVVGSETSVMLLVLPATAGLGVVRVGWEHFNFNTIFNRPKGRLNRWRLARTLTARFAQAVVVLTRRDAELWRMGIPGIHARLEVIPNFLPFPRPAVNPYRPDRKVVLSAGRLSGEKGFDLLLEAWGRVEQDFPEWALRIVGDGEEASRLKAQALHAGLQRVEFAGRSGDMPAHYAAAGLYCLSSRSEGFGMVLIESQAYGLPAVAFDCEVGPRELVEHGVNGLLVASGDTAALAEGLRTAMSSPELRARMSGRSYEAAARFKPQEIIAQWEELLGSLRREEPRREQPMHPAFHQGDD</sequence>
<organism evidence="4 5">
    <name type="scientific">Deinococcus aerius</name>
    <dbReference type="NCBI Taxonomy" id="200253"/>
    <lineage>
        <taxon>Bacteria</taxon>
        <taxon>Thermotogati</taxon>
        <taxon>Deinococcota</taxon>
        <taxon>Deinococci</taxon>
        <taxon>Deinococcales</taxon>
        <taxon>Deinococcaceae</taxon>
        <taxon>Deinococcus</taxon>
    </lineage>
</organism>
<evidence type="ECO:0000259" key="2">
    <source>
        <dbReference type="Pfam" id="PF00534"/>
    </source>
</evidence>
<dbReference type="InterPro" id="IPR001296">
    <property type="entry name" value="Glyco_trans_1"/>
</dbReference>
<evidence type="ECO:0000313" key="4">
    <source>
        <dbReference type="EMBL" id="GBF06219.1"/>
    </source>
</evidence>